<dbReference type="SUPFAM" id="SSF53807">
    <property type="entry name" value="Helical backbone' metal receptor"/>
    <property type="match status" value="1"/>
</dbReference>
<comment type="similarity">
    <text evidence="1">Belongs to the bacterial solute-binding protein 9 family.</text>
</comment>
<keyword evidence="8" id="KW-1185">Reference proteome</keyword>
<dbReference type="GO" id="GO:0046872">
    <property type="term" value="F:metal ion binding"/>
    <property type="evidence" value="ECO:0007669"/>
    <property type="project" value="InterPro"/>
</dbReference>
<dbReference type="EMBL" id="JTJM01000024">
    <property type="protein sequence ID" value="OBW92103.1"/>
    <property type="molecule type" value="Genomic_DNA"/>
</dbReference>
<dbReference type="PANTHER" id="PTHR42953:SF3">
    <property type="entry name" value="HIGH-AFFINITY ZINC UPTAKE SYSTEM PROTEIN ZNUA"/>
    <property type="match status" value="1"/>
</dbReference>
<evidence type="ECO:0000256" key="6">
    <source>
        <dbReference type="SAM" id="MobiDB-lite"/>
    </source>
</evidence>
<dbReference type="OrthoDB" id="7346865at2"/>
<proteinExistence type="inferred from homology"/>
<dbReference type="FunFam" id="3.40.50.1980:FF:000006">
    <property type="entry name" value="Zinc ABC transporter substrate-binding protein ZnuA"/>
    <property type="match status" value="1"/>
</dbReference>
<dbReference type="GO" id="GO:0006829">
    <property type="term" value="P:zinc ion transport"/>
    <property type="evidence" value="ECO:0007669"/>
    <property type="project" value="UniProtKB-KW"/>
</dbReference>
<evidence type="ECO:0000313" key="7">
    <source>
        <dbReference type="EMBL" id="OBW92103.1"/>
    </source>
</evidence>
<dbReference type="PANTHER" id="PTHR42953">
    <property type="entry name" value="HIGH-AFFINITY ZINC UPTAKE SYSTEM PROTEIN ZNUA-RELATED"/>
    <property type="match status" value="1"/>
</dbReference>
<reference evidence="7 8" key="1">
    <citation type="submission" date="2014-11" db="EMBL/GenBank/DDBJ databases">
        <title>Pan-genome of Gallibacterium spp.</title>
        <authorList>
            <person name="Kudirkiene E."/>
            <person name="Bojesen A.M."/>
        </authorList>
    </citation>
    <scope>NUCLEOTIDE SEQUENCE [LARGE SCALE GENOMIC DNA]</scope>
    <source>
        <strain evidence="7 8">F151</strain>
    </source>
</reference>
<dbReference type="RefSeq" id="WP_082985651.1">
    <property type="nucleotide sequence ID" value="NZ_JTJM01000024.1"/>
</dbReference>
<organism evidence="7 8">
    <name type="scientific">Gallibacterium genomosp. 3</name>
    <dbReference type="NCBI Taxonomy" id="505345"/>
    <lineage>
        <taxon>Bacteria</taxon>
        <taxon>Pseudomonadati</taxon>
        <taxon>Pseudomonadota</taxon>
        <taxon>Gammaproteobacteria</taxon>
        <taxon>Pasteurellales</taxon>
        <taxon>Pasteurellaceae</taxon>
        <taxon>Gallibacterium</taxon>
    </lineage>
</organism>
<evidence type="ECO:0000313" key="8">
    <source>
        <dbReference type="Proteomes" id="UP000243558"/>
    </source>
</evidence>
<keyword evidence="5" id="KW-0406">Ion transport</keyword>
<dbReference type="NCBIfam" id="NF007091">
    <property type="entry name" value="PRK09545.1"/>
    <property type="match status" value="1"/>
</dbReference>
<keyword evidence="5" id="KW-0862">Zinc</keyword>
<evidence type="ECO:0000256" key="4">
    <source>
        <dbReference type="ARBA" id="ARBA00022729"/>
    </source>
</evidence>
<evidence type="ECO:0000256" key="5">
    <source>
        <dbReference type="ARBA" id="ARBA00022906"/>
    </source>
</evidence>
<dbReference type="Proteomes" id="UP000243558">
    <property type="component" value="Unassembled WGS sequence"/>
</dbReference>
<dbReference type="Gene3D" id="3.40.50.1980">
    <property type="entry name" value="Nitrogenase molybdenum iron protein domain"/>
    <property type="match status" value="2"/>
</dbReference>
<accession>A0A1A7NR43</accession>
<dbReference type="Pfam" id="PF01297">
    <property type="entry name" value="ZnuA"/>
    <property type="match status" value="1"/>
</dbReference>
<dbReference type="InterPro" id="IPR006127">
    <property type="entry name" value="ZnuA-like"/>
</dbReference>
<keyword evidence="3" id="KW-0813">Transport</keyword>
<sequence length="206" mass="23717">HDHDHQHSDHDHPEHNHAEADHEHEHEHEHEHGELEQDWHVWFSPAISQRVAEQLAEQLIQHYPQQKEKITANLAEFTQQLTEKNSKLSKQLSAFADKGFYVFHDAYRYFENAYGLKQTGYFTINPLIAPGAKKLAEIKQEIEEHKVQCLFAEPQFTPKVIETLQKGTAVKVGKLDPMGEKVSLGKGSYSAFLQQIADDFSVCLEK</sequence>
<evidence type="ECO:0000256" key="1">
    <source>
        <dbReference type="ARBA" id="ARBA00011028"/>
    </source>
</evidence>
<gene>
    <name evidence="7" type="primary">znuA</name>
    <name evidence="7" type="ORF">QV01_05630</name>
</gene>
<evidence type="ECO:0000256" key="2">
    <source>
        <dbReference type="ARBA" id="ARBA00015915"/>
    </source>
</evidence>
<keyword evidence="5" id="KW-0864">Zinc transport</keyword>
<feature type="region of interest" description="Disordered" evidence="6">
    <location>
        <begin position="1"/>
        <end position="34"/>
    </location>
</feature>
<keyword evidence="4" id="KW-0732">Signal</keyword>
<comment type="caution">
    <text evidence="7">The sequence shown here is derived from an EMBL/GenBank/DDBJ whole genome shotgun (WGS) entry which is preliminary data.</text>
</comment>
<evidence type="ECO:0000256" key="3">
    <source>
        <dbReference type="ARBA" id="ARBA00022448"/>
    </source>
</evidence>
<protein>
    <recommendedName>
        <fullName evidence="2">High-affinity zinc uptake system protein ZnuA</fullName>
    </recommendedName>
</protein>
<feature type="non-terminal residue" evidence="7">
    <location>
        <position position="1"/>
    </location>
</feature>
<dbReference type="PATRIC" id="fig|505345.7.peg.1121"/>
<dbReference type="InterPro" id="IPR050492">
    <property type="entry name" value="Bact_metal-bind_prot9"/>
</dbReference>
<dbReference type="AlphaFoldDB" id="A0A1A7NR43"/>
<name>A0A1A7NR43_9PAST</name>